<accession>A0A7X0EVT6</accession>
<dbReference type="PANTHER" id="PTHR43625:SF40">
    <property type="entry name" value="ALDO-KETO REDUCTASE YAKC [NADP(+)]"/>
    <property type="match status" value="1"/>
</dbReference>
<organism evidence="3 4">
    <name type="scientific">Pseudomonas fluvialis</name>
    <dbReference type="NCBI Taxonomy" id="1793966"/>
    <lineage>
        <taxon>Bacteria</taxon>
        <taxon>Pseudomonadati</taxon>
        <taxon>Pseudomonadota</taxon>
        <taxon>Gammaproteobacteria</taxon>
        <taxon>Pseudomonadales</taxon>
        <taxon>Pseudomonadaceae</taxon>
        <taxon>Pseudomonas</taxon>
    </lineage>
</organism>
<reference evidence="3 4" key="1">
    <citation type="submission" date="2020-08" db="EMBL/GenBank/DDBJ databases">
        <title>Functional genomics of gut bacteria from endangered species of beetles.</title>
        <authorList>
            <person name="Carlos-Shanley C."/>
        </authorList>
    </citation>
    <scope>NUCLEOTIDE SEQUENCE [LARGE SCALE GENOMIC DNA]</scope>
    <source>
        <strain evidence="3 4">S00202</strain>
    </source>
</reference>
<evidence type="ECO:0000313" key="3">
    <source>
        <dbReference type="EMBL" id="MBB6342936.1"/>
    </source>
</evidence>
<dbReference type="SUPFAM" id="SSF51430">
    <property type="entry name" value="NAD(P)-linked oxidoreductase"/>
    <property type="match status" value="1"/>
</dbReference>
<evidence type="ECO:0000256" key="1">
    <source>
        <dbReference type="ARBA" id="ARBA00023002"/>
    </source>
</evidence>
<dbReference type="AlphaFoldDB" id="A0A7X0EVT6"/>
<dbReference type="InterPro" id="IPR050791">
    <property type="entry name" value="Aldo-Keto_reductase"/>
</dbReference>
<dbReference type="Pfam" id="PF00248">
    <property type="entry name" value="Aldo_ket_red"/>
    <property type="match status" value="1"/>
</dbReference>
<dbReference type="Gene3D" id="3.20.20.100">
    <property type="entry name" value="NADP-dependent oxidoreductase domain"/>
    <property type="match status" value="1"/>
</dbReference>
<name>A0A7X0EVT6_9PSED</name>
<dbReference type="PRINTS" id="PR00069">
    <property type="entry name" value="ALDKETRDTASE"/>
</dbReference>
<dbReference type="GO" id="GO:0005737">
    <property type="term" value="C:cytoplasm"/>
    <property type="evidence" value="ECO:0007669"/>
    <property type="project" value="TreeGrafter"/>
</dbReference>
<keyword evidence="1" id="KW-0560">Oxidoreductase</keyword>
<dbReference type="Proteomes" id="UP000557193">
    <property type="component" value="Unassembled WGS sequence"/>
</dbReference>
<comment type="caution">
    <text evidence="3">The sequence shown here is derived from an EMBL/GenBank/DDBJ whole genome shotgun (WGS) entry which is preliminary data.</text>
</comment>
<gene>
    <name evidence="3" type="ORF">HNP49_003124</name>
</gene>
<dbReference type="PANTHER" id="PTHR43625">
    <property type="entry name" value="AFLATOXIN B1 ALDEHYDE REDUCTASE"/>
    <property type="match status" value="1"/>
</dbReference>
<feature type="domain" description="NADP-dependent oxidoreductase" evidence="2">
    <location>
        <begin position="13"/>
        <end position="307"/>
    </location>
</feature>
<evidence type="ECO:0000313" key="4">
    <source>
        <dbReference type="Proteomes" id="UP000557193"/>
    </source>
</evidence>
<evidence type="ECO:0000259" key="2">
    <source>
        <dbReference type="Pfam" id="PF00248"/>
    </source>
</evidence>
<protein>
    <submittedName>
        <fullName evidence="3">Aryl-alcohol dehydrogenase-like predicted oxidoreductase</fullName>
    </submittedName>
</protein>
<dbReference type="CDD" id="cd19076">
    <property type="entry name" value="AKR_AKR13A_13D"/>
    <property type="match status" value="1"/>
</dbReference>
<dbReference type="InterPro" id="IPR023210">
    <property type="entry name" value="NADP_OxRdtase_dom"/>
</dbReference>
<keyword evidence="4" id="KW-1185">Reference proteome</keyword>
<dbReference type="EMBL" id="JACHLL010000006">
    <property type="protein sequence ID" value="MBB6342936.1"/>
    <property type="molecule type" value="Genomic_DNA"/>
</dbReference>
<dbReference type="GO" id="GO:0016491">
    <property type="term" value="F:oxidoreductase activity"/>
    <property type="evidence" value="ECO:0007669"/>
    <property type="project" value="UniProtKB-KW"/>
</dbReference>
<sequence length="332" mass="36951">MNRLLANKSVPAVGLGCMGMSEFYGETDDAQSLETLHAALEQGYRHFDTSDMYGRGHNEELLGKFVKQLGSRRDDILLATKFGIYRDPNDKYNLLIDGSRDYVKKACEASLKRLNTECIDLYYVHRRDPNTPIEETVSAMAELVQEGKIKAIGLSEVSADTLRKAHAVHPIAALQSEYSLWSRDLEDSILPILQNLNIALVAYSPLGRGFLTGAITKQHIEQASAENDFRAKLPRFQGENLDSNLQLVRALEELSQELNCTPAQLALAWLLEQYENLHVIPGTKRIKYLEGNFAAQQVKLDAAACAMLGRIFAPQAIAGKRYPDAILKGTNI</sequence>
<dbReference type="InterPro" id="IPR036812">
    <property type="entry name" value="NAD(P)_OxRdtase_dom_sf"/>
</dbReference>
<dbReference type="RefSeq" id="WP_184684802.1">
    <property type="nucleotide sequence ID" value="NZ_JACHLL010000006.1"/>
</dbReference>
<dbReference type="InterPro" id="IPR020471">
    <property type="entry name" value="AKR"/>
</dbReference>
<proteinExistence type="predicted"/>